<evidence type="ECO:0000256" key="8">
    <source>
        <dbReference type="ARBA" id="ARBA00022723"/>
    </source>
</evidence>
<keyword evidence="6" id="KW-0004">4Fe-4S</keyword>
<dbReference type="GO" id="GO:0051539">
    <property type="term" value="F:4 iron, 4 sulfur cluster binding"/>
    <property type="evidence" value="ECO:0007669"/>
    <property type="project" value="UniProtKB-KW"/>
</dbReference>
<dbReference type="InterPro" id="IPR050612">
    <property type="entry name" value="Prok_Mopterin_Oxidored"/>
</dbReference>
<evidence type="ECO:0000256" key="12">
    <source>
        <dbReference type="ARBA" id="ARBA00023014"/>
    </source>
</evidence>
<accession>A0A081K7H7</accession>
<dbReference type="GO" id="GO:0005886">
    <property type="term" value="C:plasma membrane"/>
    <property type="evidence" value="ECO:0007669"/>
    <property type="project" value="UniProtKB-SubCell"/>
</dbReference>
<dbReference type="SUPFAM" id="SSF50692">
    <property type="entry name" value="ADC-like"/>
    <property type="match status" value="1"/>
</dbReference>
<dbReference type="SUPFAM" id="SSF53706">
    <property type="entry name" value="Formate dehydrogenase/DMSO reductase, domains 1-3"/>
    <property type="match status" value="1"/>
</dbReference>
<evidence type="ECO:0000256" key="3">
    <source>
        <dbReference type="ARBA" id="ARBA00004413"/>
    </source>
</evidence>
<evidence type="ECO:0000256" key="2">
    <source>
        <dbReference type="ARBA" id="ARBA00001966"/>
    </source>
</evidence>
<sequence length="813" mass="90127">MSDTIKRGFKTALGRRAFMKWSSLAGGSAAVLGSGLPFSLSASEKKAETTPEEKVVWSACTVNCSSRCPLRMHVSNDVITHVEADNTGSEEWGDHQVRACLRGRSMKQRVYHPDRLKYPMKRVGKRGEGRFKRISWDEALDTIAGSLKDIRSRYGNEAIYINYGTGTLGATVSKSFPHSATMIARLMNCYGGYLNYHNTYSSAQYTVGLPYTYGGSGWVSGNEISDLVNSKLLVMFGTNPAETDMGGGGHIYHLQQARERNPIRTISFDPRKNDTTVVSNDNEWVPLRPGTDAALIAGMAYVMITNGLVDMDFINRYTIGFDEDTLPASAPKGASWKSYILGNGPDKTPKTPEWAAKITGVPVHKIESLAREIATTKPCTITQGLGPQRHVNGEHTVRAIAMLSIMTGNVGIPGGGNGGSMSAYYMPFAGFPQLENPVKTSIPVFLWTDAIWRHEEMTSTTDGIQGSERLKAPLKFLWNYAGNCVLNQHGDINRTHEILQDENQCEMIVVIENHMTSSARYADILLPDLTTSEQFDFAYQVDAGNMGFVVCTQPAVSPMFECRGLYEVCADLAKRLGVEKAYTEGRNREQWLELIYANARQNNPELPSLQQFIKQGIVKQKRPGKPYVAFEAFRQDPEANPLATPSGKIEIYSERLAELASSWQLKSDEFIKPLPEYVSMWEGHESELAKKYPLQVYGFHYKARVHSTYGNVATIKDANRQEMWVNPVDAEARSIKDGDLMRVWNDRGELRVVAKVTPRIVPGVVAMGQGAWYSPNKDKVDLGACINTLTGQRPTSLAKANPQHSNLVNIEKA</sequence>
<dbReference type="InterPro" id="IPR009010">
    <property type="entry name" value="Asp_de-COase-like_dom_sf"/>
</dbReference>
<dbReference type="EMBL" id="JOJP01000001">
    <property type="protein sequence ID" value="KEI70103.1"/>
    <property type="molecule type" value="Genomic_DNA"/>
</dbReference>
<dbReference type="PROSITE" id="PS51669">
    <property type="entry name" value="4FE4S_MOW_BIS_MGD"/>
    <property type="match status" value="1"/>
</dbReference>
<dbReference type="GO" id="GO:0030288">
    <property type="term" value="C:outer membrane-bounded periplasmic space"/>
    <property type="evidence" value="ECO:0007669"/>
    <property type="project" value="TreeGrafter"/>
</dbReference>
<dbReference type="GO" id="GO:0009055">
    <property type="term" value="F:electron transfer activity"/>
    <property type="evidence" value="ECO:0007669"/>
    <property type="project" value="TreeGrafter"/>
</dbReference>
<dbReference type="CDD" id="cd02770">
    <property type="entry name" value="MopB_DmsA-EC"/>
    <property type="match status" value="1"/>
</dbReference>
<keyword evidence="10" id="KW-0560">Oxidoreductase</keyword>
<dbReference type="Gene3D" id="3.40.228.10">
    <property type="entry name" value="Dimethylsulfoxide Reductase, domain 2"/>
    <property type="match status" value="1"/>
</dbReference>
<keyword evidence="9" id="KW-0732">Signal</keyword>
<dbReference type="Gene3D" id="2.20.25.90">
    <property type="entry name" value="ADC-like domains"/>
    <property type="match status" value="1"/>
</dbReference>
<protein>
    <submittedName>
        <fullName evidence="15">Dimethyl sulfoxide reductase</fullName>
    </submittedName>
</protein>
<evidence type="ECO:0000256" key="10">
    <source>
        <dbReference type="ARBA" id="ARBA00023002"/>
    </source>
</evidence>
<dbReference type="PANTHER" id="PTHR43742:SF3">
    <property type="entry name" value="DIMETHYL SULFOXIDE REDUCTASE DMSA"/>
    <property type="match status" value="1"/>
</dbReference>
<evidence type="ECO:0000256" key="4">
    <source>
        <dbReference type="ARBA" id="ARBA00010312"/>
    </source>
</evidence>
<keyword evidence="5" id="KW-1003">Cell membrane</keyword>
<dbReference type="Gene3D" id="2.40.40.20">
    <property type="match status" value="1"/>
</dbReference>
<evidence type="ECO:0000256" key="1">
    <source>
        <dbReference type="ARBA" id="ARBA00001942"/>
    </source>
</evidence>
<proteinExistence type="inferred from homology"/>
<dbReference type="PANTHER" id="PTHR43742">
    <property type="entry name" value="TRIMETHYLAMINE-N-OXIDE REDUCTASE"/>
    <property type="match status" value="1"/>
</dbReference>
<dbReference type="CDD" id="cd02794">
    <property type="entry name" value="MopB_CT_DmsA-EC"/>
    <property type="match status" value="1"/>
</dbReference>
<dbReference type="eggNOG" id="COG0243">
    <property type="taxonomic scope" value="Bacteria"/>
</dbReference>
<gene>
    <name evidence="15" type="ORF">GV64_04485</name>
</gene>
<evidence type="ECO:0000256" key="13">
    <source>
        <dbReference type="ARBA" id="ARBA00023136"/>
    </source>
</evidence>
<dbReference type="GO" id="GO:0009389">
    <property type="term" value="F:dimethyl sulfoxide reductase activity"/>
    <property type="evidence" value="ECO:0007669"/>
    <property type="project" value="InterPro"/>
</dbReference>
<keyword evidence="16" id="KW-1185">Reference proteome</keyword>
<comment type="cofactor">
    <cofactor evidence="2">
        <name>[4Fe-4S] cluster</name>
        <dbReference type="ChEBI" id="CHEBI:49883"/>
    </cofactor>
</comment>
<keyword evidence="7" id="KW-0500">Molybdenum</keyword>
<dbReference type="GO" id="GO:0030151">
    <property type="term" value="F:molybdenum ion binding"/>
    <property type="evidence" value="ECO:0007669"/>
    <property type="project" value="InterPro"/>
</dbReference>
<evidence type="ECO:0000256" key="11">
    <source>
        <dbReference type="ARBA" id="ARBA00023004"/>
    </source>
</evidence>
<evidence type="ECO:0000259" key="14">
    <source>
        <dbReference type="PROSITE" id="PS51669"/>
    </source>
</evidence>
<dbReference type="AlphaFoldDB" id="A0A081K7H7"/>
<comment type="subcellular location">
    <subcellularLocation>
        <location evidence="3">Cell membrane</location>
        <topology evidence="3">Peripheral membrane protein</topology>
        <orientation evidence="3">Cytoplasmic side</orientation>
    </subcellularLocation>
</comment>
<dbReference type="NCBIfam" id="TIGR02166">
    <property type="entry name" value="dmsA_ynfE"/>
    <property type="match status" value="1"/>
</dbReference>
<dbReference type="PROSITE" id="PS00551">
    <property type="entry name" value="MOLYBDOPTERIN_PROK_1"/>
    <property type="match status" value="1"/>
</dbReference>
<dbReference type="SMART" id="SM00926">
    <property type="entry name" value="Molybdop_Fe4S4"/>
    <property type="match status" value="1"/>
</dbReference>
<dbReference type="InterPro" id="IPR006657">
    <property type="entry name" value="MoPterin_dinucl-bd_dom"/>
</dbReference>
<keyword evidence="13" id="KW-0472">Membrane</keyword>
<dbReference type="InterPro" id="IPR011888">
    <property type="entry name" value="Anaer_DMSO_reductase"/>
</dbReference>
<dbReference type="GO" id="GO:0009061">
    <property type="term" value="P:anaerobic respiration"/>
    <property type="evidence" value="ECO:0007669"/>
    <property type="project" value="TreeGrafter"/>
</dbReference>
<comment type="similarity">
    <text evidence="4">Belongs to the prokaryotic molybdopterin-containing oxidoreductase family.</text>
</comment>
<comment type="caution">
    <text evidence="15">The sequence shown here is derived from an EMBL/GenBank/DDBJ whole genome shotgun (WGS) entry which is preliminary data.</text>
</comment>
<dbReference type="Pfam" id="PF04879">
    <property type="entry name" value="Molybdop_Fe4S4"/>
    <property type="match status" value="1"/>
</dbReference>
<dbReference type="FunFam" id="3.40.228.10:FF:000004">
    <property type="entry name" value="Dimethyl sulfoxide reductase subunit A"/>
    <property type="match status" value="1"/>
</dbReference>
<evidence type="ECO:0000256" key="5">
    <source>
        <dbReference type="ARBA" id="ARBA00022475"/>
    </source>
</evidence>
<dbReference type="Pfam" id="PF01568">
    <property type="entry name" value="Molydop_binding"/>
    <property type="match status" value="1"/>
</dbReference>
<dbReference type="PROSITE" id="PS51318">
    <property type="entry name" value="TAT"/>
    <property type="match status" value="1"/>
</dbReference>
<keyword evidence="11" id="KW-0408">Iron</keyword>
<keyword evidence="12" id="KW-0411">Iron-sulfur</keyword>
<dbReference type="STRING" id="305900.GV64_04485"/>
<dbReference type="Pfam" id="PF00384">
    <property type="entry name" value="Molybdopterin"/>
    <property type="match status" value="1"/>
</dbReference>
<evidence type="ECO:0000256" key="6">
    <source>
        <dbReference type="ARBA" id="ARBA00022485"/>
    </source>
</evidence>
<dbReference type="RefSeq" id="WP_020584157.1">
    <property type="nucleotide sequence ID" value="NZ_JOJP01000001.1"/>
</dbReference>
<dbReference type="InterPro" id="IPR027467">
    <property type="entry name" value="MopterinOxRdtase_cofactor_BS"/>
</dbReference>
<evidence type="ECO:0000313" key="15">
    <source>
        <dbReference type="EMBL" id="KEI70103.1"/>
    </source>
</evidence>
<comment type="cofactor">
    <cofactor evidence="1">
        <name>Mo-bis(molybdopterin guanine dinucleotide)</name>
        <dbReference type="ChEBI" id="CHEBI:60539"/>
    </cofactor>
</comment>
<dbReference type="InterPro" id="IPR006656">
    <property type="entry name" value="Mopterin_OxRdtase"/>
</dbReference>
<evidence type="ECO:0000256" key="9">
    <source>
        <dbReference type="ARBA" id="ARBA00022729"/>
    </source>
</evidence>
<keyword evidence="8" id="KW-0479">Metal-binding</keyword>
<dbReference type="Proteomes" id="UP000027997">
    <property type="component" value="Unassembled WGS sequence"/>
</dbReference>
<evidence type="ECO:0000313" key="16">
    <source>
        <dbReference type="Proteomes" id="UP000027997"/>
    </source>
</evidence>
<dbReference type="Gene3D" id="3.40.50.740">
    <property type="match status" value="2"/>
</dbReference>
<evidence type="ECO:0000256" key="7">
    <source>
        <dbReference type="ARBA" id="ARBA00022505"/>
    </source>
</evidence>
<feature type="domain" description="4Fe-4S Mo/W bis-MGD-type" evidence="14">
    <location>
        <begin position="53"/>
        <end position="114"/>
    </location>
</feature>
<organism evidence="15 16">
    <name type="scientific">Endozoicomonas elysicola</name>
    <dbReference type="NCBI Taxonomy" id="305900"/>
    <lineage>
        <taxon>Bacteria</taxon>
        <taxon>Pseudomonadati</taxon>
        <taxon>Pseudomonadota</taxon>
        <taxon>Gammaproteobacteria</taxon>
        <taxon>Oceanospirillales</taxon>
        <taxon>Endozoicomonadaceae</taxon>
        <taxon>Endozoicomonas</taxon>
    </lineage>
</organism>
<reference evidence="15 16" key="1">
    <citation type="submission" date="2014-06" db="EMBL/GenBank/DDBJ databases">
        <title>Whole Genome Sequences of Three Symbiotic Endozoicomonas Bacteria.</title>
        <authorList>
            <person name="Neave M.J."/>
            <person name="Apprill A."/>
            <person name="Voolstra C.R."/>
        </authorList>
    </citation>
    <scope>NUCLEOTIDE SEQUENCE [LARGE SCALE GENOMIC DNA]</scope>
    <source>
        <strain evidence="15 16">DSM 22380</strain>
    </source>
</reference>
<dbReference type="FunFam" id="2.40.40.20:FF:000010">
    <property type="entry name" value="Anaerobic dimethyl sulfoxide reductase subunit A"/>
    <property type="match status" value="1"/>
</dbReference>
<name>A0A081K7H7_9GAMM</name>
<dbReference type="GO" id="GO:0043546">
    <property type="term" value="F:molybdopterin cofactor binding"/>
    <property type="evidence" value="ECO:0007669"/>
    <property type="project" value="InterPro"/>
</dbReference>
<dbReference type="InterPro" id="IPR006311">
    <property type="entry name" value="TAT_signal"/>
</dbReference>
<dbReference type="InterPro" id="IPR006963">
    <property type="entry name" value="Mopterin_OxRdtase_4Fe-4S_dom"/>
</dbReference>